<evidence type="ECO:0000256" key="4">
    <source>
        <dbReference type="ARBA" id="ARBA00023029"/>
    </source>
</evidence>
<accession>A0A1T5ARH4</accession>
<dbReference type="RefSeq" id="WP_079640470.1">
    <property type="nucleotide sequence ID" value="NZ_FUZF01000001.1"/>
</dbReference>
<gene>
    <name evidence="9" type="ORF">SAMN05660841_00108</name>
</gene>
<dbReference type="GO" id="GO:0006265">
    <property type="term" value="P:DNA topological change"/>
    <property type="evidence" value="ECO:0007669"/>
    <property type="project" value="InterPro"/>
</dbReference>
<proteinExistence type="inferred from homology"/>
<dbReference type="OrthoDB" id="9778962at2"/>
<dbReference type="Gene3D" id="3.90.15.10">
    <property type="entry name" value="Topoisomerase I, Chain A, domain 3"/>
    <property type="match status" value="1"/>
</dbReference>
<feature type="domain" description="DNA topoisomerase I catalytic core eukaryotic-type" evidence="7">
    <location>
        <begin position="102"/>
        <end position="303"/>
    </location>
</feature>
<dbReference type="PROSITE" id="PS52038">
    <property type="entry name" value="TOPO_IB_2"/>
    <property type="match status" value="1"/>
</dbReference>
<dbReference type="InterPro" id="IPR013500">
    <property type="entry name" value="TopoI_cat_euk"/>
</dbReference>
<dbReference type="InterPro" id="IPR011010">
    <property type="entry name" value="DNA_brk_join_enz"/>
</dbReference>
<dbReference type="GO" id="GO:0003917">
    <property type="term" value="F:DNA topoisomerase type I (single strand cut, ATP-independent) activity"/>
    <property type="evidence" value="ECO:0007669"/>
    <property type="project" value="UniProtKB-EC"/>
</dbReference>
<feature type="domain" description="DNA topoisomerase IB N-terminal" evidence="8">
    <location>
        <begin position="37"/>
        <end position="85"/>
    </location>
</feature>
<dbReference type="PRINTS" id="PR00416">
    <property type="entry name" value="EUTPISMRASEI"/>
</dbReference>
<evidence type="ECO:0000313" key="9">
    <source>
        <dbReference type="EMBL" id="SKB37634.1"/>
    </source>
</evidence>
<dbReference type="Pfam" id="PF01028">
    <property type="entry name" value="Topoisom_I"/>
    <property type="match status" value="1"/>
</dbReference>
<organism evidence="9 10">
    <name type="scientific">Sphingobacterium nematocida</name>
    <dbReference type="NCBI Taxonomy" id="1513896"/>
    <lineage>
        <taxon>Bacteria</taxon>
        <taxon>Pseudomonadati</taxon>
        <taxon>Bacteroidota</taxon>
        <taxon>Sphingobacteriia</taxon>
        <taxon>Sphingobacteriales</taxon>
        <taxon>Sphingobacteriaceae</taxon>
        <taxon>Sphingobacterium</taxon>
    </lineage>
</organism>
<dbReference type="InterPro" id="IPR035447">
    <property type="entry name" value="DNA_topo_I_N_sf"/>
</dbReference>
<evidence type="ECO:0000256" key="1">
    <source>
        <dbReference type="ARBA" id="ARBA00000213"/>
    </source>
</evidence>
<evidence type="ECO:0000256" key="5">
    <source>
        <dbReference type="ARBA" id="ARBA00023125"/>
    </source>
</evidence>
<keyword evidence="10" id="KW-1185">Reference proteome</keyword>
<comment type="similarity">
    <text evidence="2">Belongs to the type IB topoisomerase family.</text>
</comment>
<comment type="catalytic activity">
    <reaction evidence="1">
        <text>ATP-independent breakage of single-stranded DNA, followed by passage and rejoining.</text>
        <dbReference type="EC" id="5.6.2.1"/>
    </reaction>
</comment>
<keyword evidence="4" id="KW-0799">Topoisomerase</keyword>
<evidence type="ECO:0000256" key="2">
    <source>
        <dbReference type="ARBA" id="ARBA00006645"/>
    </source>
</evidence>
<dbReference type="Proteomes" id="UP000190150">
    <property type="component" value="Unassembled WGS sequence"/>
</dbReference>
<sequence>MPTAENLIADSEALHEAGLRYVSCQGRGYQRVRQGKHFKYLDQKGKPIHNPQILARIQTLVIPPAWEQVWICAMGSGHIQATGIDIRGRKQYLYHPEWNKLRAKDKFSALYTFGLRLSRLQKRIATDLSSRQLSKERVCALALAVMSKTYFRVGNTAYEKENKSYGLTTLRNRHVQISTNKVFFKFIGKKGIRQQSYLTEKSLVRLLAKVKEIPGQRLFQYYDSDGQPNPLDSGTLNAYLKAATDTEITCKTFRTWYGCILALHYLSQSALPSSVSARKQQLLQVIDQVAQRLGNTRSITRSHYIHPNIQEDYLLGGLDHWIKRVSKTADRPPTDPVYKRKLMQLIRLSNDHSG</sequence>
<reference evidence="10" key="1">
    <citation type="submission" date="2017-02" db="EMBL/GenBank/DDBJ databases">
        <authorList>
            <person name="Varghese N."/>
            <person name="Submissions S."/>
        </authorList>
    </citation>
    <scope>NUCLEOTIDE SEQUENCE [LARGE SCALE GENOMIC DNA]</scope>
    <source>
        <strain evidence="10">DSM 24091</strain>
    </source>
</reference>
<dbReference type="STRING" id="1513896.SAMN05660841_00108"/>
<name>A0A1T5ARH4_9SPHI</name>
<protein>
    <recommendedName>
        <fullName evidence="3">DNA topoisomerase</fullName>
        <ecNumber evidence="3">5.6.2.1</ecNumber>
    </recommendedName>
</protein>
<evidence type="ECO:0000256" key="3">
    <source>
        <dbReference type="ARBA" id="ARBA00012891"/>
    </source>
</evidence>
<keyword evidence="6 9" id="KW-0413">Isomerase</keyword>
<dbReference type="SUPFAM" id="SSF56349">
    <property type="entry name" value="DNA breaking-rejoining enzymes"/>
    <property type="match status" value="1"/>
</dbReference>
<evidence type="ECO:0000256" key="6">
    <source>
        <dbReference type="ARBA" id="ARBA00023235"/>
    </source>
</evidence>
<dbReference type="SUPFAM" id="SSF55869">
    <property type="entry name" value="DNA topoisomerase I domain"/>
    <property type="match status" value="1"/>
</dbReference>
<evidence type="ECO:0000259" key="7">
    <source>
        <dbReference type="Pfam" id="PF01028"/>
    </source>
</evidence>
<evidence type="ECO:0000313" key="10">
    <source>
        <dbReference type="Proteomes" id="UP000190150"/>
    </source>
</evidence>
<dbReference type="EC" id="5.6.2.1" evidence="3"/>
<dbReference type="GO" id="GO:0003677">
    <property type="term" value="F:DNA binding"/>
    <property type="evidence" value="ECO:0007669"/>
    <property type="project" value="UniProtKB-KW"/>
</dbReference>
<dbReference type="Pfam" id="PF21338">
    <property type="entry name" value="Top1B_N_bact"/>
    <property type="match status" value="1"/>
</dbReference>
<dbReference type="EMBL" id="FUZF01000001">
    <property type="protein sequence ID" value="SKB37634.1"/>
    <property type="molecule type" value="Genomic_DNA"/>
</dbReference>
<dbReference type="InterPro" id="IPR001631">
    <property type="entry name" value="TopoI"/>
</dbReference>
<dbReference type="Gene3D" id="1.10.132.120">
    <property type="match status" value="1"/>
</dbReference>
<dbReference type="InterPro" id="IPR049331">
    <property type="entry name" value="Top1B_N_bact"/>
</dbReference>
<dbReference type="Gene3D" id="3.30.66.10">
    <property type="entry name" value="DNA topoisomerase I domain"/>
    <property type="match status" value="1"/>
</dbReference>
<evidence type="ECO:0000259" key="8">
    <source>
        <dbReference type="Pfam" id="PF21338"/>
    </source>
</evidence>
<dbReference type="AlphaFoldDB" id="A0A1T5ARH4"/>
<dbReference type="InterPro" id="IPR014711">
    <property type="entry name" value="TopoI_cat_a-hlx-sub_euk"/>
</dbReference>
<keyword evidence="5" id="KW-0238">DNA-binding</keyword>